<proteinExistence type="predicted"/>
<protein>
    <submittedName>
        <fullName evidence="1">Uncharacterized protein</fullName>
    </submittedName>
</protein>
<evidence type="ECO:0000313" key="1">
    <source>
        <dbReference type="EMBL" id="GAG03523.1"/>
    </source>
</evidence>
<accession>X0UTB0</accession>
<dbReference type="AlphaFoldDB" id="X0UTB0"/>
<organism evidence="1">
    <name type="scientific">marine sediment metagenome</name>
    <dbReference type="NCBI Taxonomy" id="412755"/>
    <lineage>
        <taxon>unclassified sequences</taxon>
        <taxon>metagenomes</taxon>
        <taxon>ecological metagenomes</taxon>
    </lineage>
</organism>
<gene>
    <name evidence="1" type="ORF">S01H1_43948</name>
</gene>
<comment type="caution">
    <text evidence="1">The sequence shown here is derived from an EMBL/GenBank/DDBJ whole genome shotgun (WGS) entry which is preliminary data.</text>
</comment>
<reference evidence="1" key="1">
    <citation type="journal article" date="2014" name="Front. Microbiol.">
        <title>High frequency of phylogenetically diverse reductive dehalogenase-homologous genes in deep subseafloor sedimentary metagenomes.</title>
        <authorList>
            <person name="Kawai M."/>
            <person name="Futagami T."/>
            <person name="Toyoda A."/>
            <person name="Takaki Y."/>
            <person name="Nishi S."/>
            <person name="Hori S."/>
            <person name="Arai W."/>
            <person name="Tsubouchi T."/>
            <person name="Morono Y."/>
            <person name="Uchiyama I."/>
            <person name="Ito T."/>
            <person name="Fujiyama A."/>
            <person name="Inagaki F."/>
            <person name="Takami H."/>
        </authorList>
    </citation>
    <scope>NUCLEOTIDE SEQUENCE</scope>
    <source>
        <strain evidence="1">Expedition CK06-06</strain>
    </source>
</reference>
<feature type="non-terminal residue" evidence="1">
    <location>
        <position position="1"/>
    </location>
</feature>
<sequence length="130" mass="13300">GSCAPGIGINTGNLLLTAAQIAAGEVRWADWTELDQFEAARIPQDTQHIGGIEDAEDVTASPRFTPGDHPANLIQGQHGGVPDFNDTANLVITDAAVADGGVMDTVSGAINKTGVTTAIGDLIWGPVPVT</sequence>
<name>X0UTB0_9ZZZZ</name>
<dbReference type="EMBL" id="BARS01028014">
    <property type="protein sequence ID" value="GAG03523.1"/>
    <property type="molecule type" value="Genomic_DNA"/>
</dbReference>